<proteinExistence type="predicted"/>
<keyword evidence="1" id="KW-0732">Signal</keyword>
<evidence type="ECO:0000256" key="1">
    <source>
        <dbReference type="SAM" id="SignalP"/>
    </source>
</evidence>
<dbReference type="Proteomes" id="UP000651050">
    <property type="component" value="Unassembled WGS sequence"/>
</dbReference>
<sequence length="177" mass="17771">MLVSAFPRKSQIAAAVAALALAAAVSTAHATFPGENGVIVFDNPVNSMIGRVAPTGGAPTYVLTTVLSSSGPTATISRQVRYASSWGPGFVNVTVPSALPSTTDIALTLTPSGNAQLMYTDQHGAWLQERSNPIQAASWTSAVPNTSIATGATTASISAPASGTGPSAAVFVRASAQ</sequence>
<comment type="caution">
    <text evidence="2">The sequence shown here is derived from an EMBL/GenBank/DDBJ whole genome shotgun (WGS) entry which is preliminary data.</text>
</comment>
<name>A0A931H1Q4_9BURK</name>
<dbReference type="RefSeq" id="WP_196984889.1">
    <property type="nucleotide sequence ID" value="NZ_JADWYS010000001.1"/>
</dbReference>
<reference evidence="2" key="1">
    <citation type="submission" date="2020-11" db="EMBL/GenBank/DDBJ databases">
        <title>Bacterial whole genome sequence for Caenimonas sp. DR4.4.</title>
        <authorList>
            <person name="Le V."/>
            <person name="Ko S.-R."/>
            <person name="Ahn C.-Y."/>
            <person name="Oh H.-M."/>
        </authorList>
    </citation>
    <scope>NUCLEOTIDE SEQUENCE</scope>
    <source>
        <strain evidence="2">DR4.4</strain>
    </source>
</reference>
<dbReference type="AlphaFoldDB" id="A0A931H1Q4"/>
<feature type="signal peptide" evidence="1">
    <location>
        <begin position="1"/>
        <end position="30"/>
    </location>
</feature>
<feature type="chain" id="PRO_5037942713" evidence="1">
    <location>
        <begin position="31"/>
        <end position="177"/>
    </location>
</feature>
<organism evidence="2 3">
    <name type="scientific">Caenimonas aquaedulcis</name>
    <dbReference type="NCBI Taxonomy" id="2793270"/>
    <lineage>
        <taxon>Bacteria</taxon>
        <taxon>Pseudomonadati</taxon>
        <taxon>Pseudomonadota</taxon>
        <taxon>Betaproteobacteria</taxon>
        <taxon>Burkholderiales</taxon>
        <taxon>Comamonadaceae</taxon>
        <taxon>Caenimonas</taxon>
    </lineage>
</organism>
<evidence type="ECO:0000313" key="2">
    <source>
        <dbReference type="EMBL" id="MBG9386933.1"/>
    </source>
</evidence>
<dbReference type="EMBL" id="JADWYS010000001">
    <property type="protein sequence ID" value="MBG9386933.1"/>
    <property type="molecule type" value="Genomic_DNA"/>
</dbReference>
<protein>
    <submittedName>
        <fullName evidence="2">Uncharacterized protein</fullName>
    </submittedName>
</protein>
<gene>
    <name evidence="2" type="ORF">I5803_02750</name>
</gene>
<evidence type="ECO:0000313" key="3">
    <source>
        <dbReference type="Proteomes" id="UP000651050"/>
    </source>
</evidence>
<accession>A0A931H1Q4</accession>
<keyword evidence="3" id="KW-1185">Reference proteome</keyword>